<dbReference type="InterPro" id="IPR011993">
    <property type="entry name" value="PH-like_dom_sf"/>
</dbReference>
<feature type="transmembrane region" description="Helical" evidence="19">
    <location>
        <begin position="1077"/>
        <end position="1110"/>
    </location>
</feature>
<dbReference type="PRINTS" id="PR01259">
    <property type="entry name" value="NACAEXCHNGR"/>
</dbReference>
<evidence type="ECO:0000256" key="1">
    <source>
        <dbReference type="ARBA" id="ARBA00004651"/>
    </source>
</evidence>
<comment type="subcellular location">
    <subcellularLocation>
        <location evidence="1">Cell membrane</location>
        <topology evidence="1">Multi-pass membrane protein</topology>
    </subcellularLocation>
</comment>
<keyword evidence="7" id="KW-0732">Signal</keyword>
<feature type="transmembrane region" description="Helical" evidence="19">
    <location>
        <begin position="421"/>
        <end position="447"/>
    </location>
</feature>
<evidence type="ECO:0000256" key="13">
    <source>
        <dbReference type="ARBA" id="ARBA00023065"/>
    </source>
</evidence>
<evidence type="ECO:0000256" key="9">
    <source>
        <dbReference type="ARBA" id="ARBA00022837"/>
    </source>
</evidence>
<gene>
    <name evidence="21" type="ORF">AB1Y20_011903</name>
</gene>
<evidence type="ECO:0000256" key="5">
    <source>
        <dbReference type="ARBA" id="ARBA00022692"/>
    </source>
</evidence>
<dbReference type="InterPro" id="IPR004836">
    <property type="entry name" value="Na_Ca_Ex"/>
</dbReference>
<proteinExistence type="inferred from homology"/>
<evidence type="ECO:0000313" key="21">
    <source>
        <dbReference type="EMBL" id="KAL1499708.1"/>
    </source>
</evidence>
<dbReference type="Pfam" id="PF00169">
    <property type="entry name" value="PH"/>
    <property type="match status" value="1"/>
</dbReference>
<sequence>MAPRCVQRPPTRLAAQPREMAVRSTPSLGSHRKLLPHSGRSCTRSCALPSEEGISRESFKKQGFIWREGRKGWQMRFLVVDQRTIAFYETAVPSSSPSSIAFLDELTLTNTATPKTGRYAFRILRMEHRHGLADPVVVEWVLAGQSESDSLEWISALIDLGVASTFVPKEAYRQMLWNSSCSSPLYHPMGAGNESRSISPAERRPNRSPPHSPSELHRAARLFEETESAQQSASLLSPQALRSDADAPAPKQSARAARCCDGRLCRGLKWCLLSAAALLLSVMLGFGVGYDYKARQDEGLFNQIELAEAFLFLPIQLQQSISHFSATVALGVNLTSMQQAYTSSALLRWASEEYSSGSCPNGLLVHGPEISRINALIYTALLLYMLLGVALASESLLAAIERITSQVHMRELRVNGGKRKFTVTIWNPTVANLTLMTLGSSAPVVLLSTIEICSSGFYAGTLGPATVVGSAAFNMLVILGVCIAAIPTGAGRMIQDRAVLATTTGFSLFAYIWLVVILEVSTPNVISVWEGTLTFAFFPLMVLVTHRLDVNNSSSSVMRSNKRQKEIVAIARDGTTITMDDVVRVAKEIKQKLGDKLGSNHSALIAEAVLQKSVHSRAYYRVTSGWLEESDTDPRSMALRTMLDAGVVGRTEKNGRARAIVQFEEASIVVRESDRWTEIALKRSGNMSASVSVGYFTRAGTTSNKRGFQVVRGVVRFGPWETARSVRVWLTNDDKPDLGETFSIQLCEPSPEVEIGTVNACTVTIKDDVSAGMLKFAQEAVSVSESVGEVTLTVCRTQGSKGEVSVSWRTSEVSISGYSSAVGGVDFEVCSGELIFGDGVTSKIISIPIIDCNRYEAEETFQVVLTDPKGCSFPPEAEEDMVCTITIVNDEDMADLASRLAVRLNFNRETTSLASSSWKTRFSNAVTFNGDTIYSKIIFFLMAPWKLVLAYLPPTSFLGGWLCFFVSLFLIGVVTALIADLANTVGCTIGFPATGIAISFVAMSTSLPDTFALKQAAEKEPYADSAIGSITASNAVNVFLGLGLPWGAAAVYWSFLGDAHEAEWRERYHNEEWYTDGMAVAFAVPAGDLGFSVLLFSVCAVICVAVLLLRRAFLGFELGGPFIPKLLSCLILVGLWGVYLACSILKINHMLPEAFA</sequence>
<keyword evidence="3" id="KW-0813">Transport</keyword>
<dbReference type="GO" id="GO:0005432">
    <property type="term" value="F:calcium:sodium antiporter activity"/>
    <property type="evidence" value="ECO:0007669"/>
    <property type="project" value="InterPro"/>
</dbReference>
<feature type="transmembrane region" description="Helical" evidence="19">
    <location>
        <begin position="270"/>
        <end position="290"/>
    </location>
</feature>
<evidence type="ECO:0000256" key="6">
    <source>
        <dbReference type="ARBA" id="ARBA00022723"/>
    </source>
</evidence>
<keyword evidence="6" id="KW-0479">Metal-binding</keyword>
<evidence type="ECO:0000256" key="15">
    <source>
        <dbReference type="ARBA" id="ARBA00023180"/>
    </source>
</evidence>
<dbReference type="GO" id="GO:0007154">
    <property type="term" value="P:cell communication"/>
    <property type="evidence" value="ECO:0007669"/>
    <property type="project" value="InterPro"/>
</dbReference>
<dbReference type="Gene3D" id="2.60.40.2030">
    <property type="match status" value="2"/>
</dbReference>
<dbReference type="AlphaFoldDB" id="A0AB34IL98"/>
<dbReference type="InterPro" id="IPR051171">
    <property type="entry name" value="CaCA"/>
</dbReference>
<protein>
    <recommendedName>
        <fullName evidence="20">PH domain-containing protein</fullName>
    </recommendedName>
</protein>
<organism evidence="21 22">
    <name type="scientific">Prymnesium parvum</name>
    <name type="common">Toxic golden alga</name>
    <dbReference type="NCBI Taxonomy" id="97485"/>
    <lineage>
        <taxon>Eukaryota</taxon>
        <taxon>Haptista</taxon>
        <taxon>Haptophyta</taxon>
        <taxon>Prymnesiophyceae</taxon>
        <taxon>Prymnesiales</taxon>
        <taxon>Prymnesiaceae</taxon>
        <taxon>Prymnesium</taxon>
    </lineage>
</organism>
<evidence type="ECO:0000256" key="2">
    <source>
        <dbReference type="ARBA" id="ARBA00007489"/>
    </source>
</evidence>
<evidence type="ECO:0000256" key="8">
    <source>
        <dbReference type="ARBA" id="ARBA00022737"/>
    </source>
</evidence>
<dbReference type="SUPFAM" id="SSF141072">
    <property type="entry name" value="CalX-like"/>
    <property type="match status" value="2"/>
</dbReference>
<keyword evidence="13" id="KW-0406">Ion transport</keyword>
<feature type="domain" description="PH" evidence="20">
    <location>
        <begin position="58"/>
        <end position="162"/>
    </location>
</feature>
<feature type="transmembrane region" description="Helical" evidence="19">
    <location>
        <begin position="375"/>
        <end position="400"/>
    </location>
</feature>
<feature type="transmembrane region" description="Helical" evidence="19">
    <location>
        <begin position="1038"/>
        <end position="1056"/>
    </location>
</feature>
<comment type="caution">
    <text evidence="21">The sequence shown here is derived from an EMBL/GenBank/DDBJ whole genome shotgun (WGS) entry which is preliminary data.</text>
</comment>
<feature type="transmembrane region" description="Helical" evidence="19">
    <location>
        <begin position="498"/>
        <end position="518"/>
    </location>
</feature>
<dbReference type="PANTHER" id="PTHR11878:SF65">
    <property type="entry name" value="NA_CA-EXCHANGE PROTEIN, ISOFORM G"/>
    <property type="match status" value="1"/>
</dbReference>
<evidence type="ECO:0000256" key="16">
    <source>
        <dbReference type="ARBA" id="ARBA00023201"/>
    </source>
</evidence>
<keyword evidence="12" id="KW-0915">Sodium</keyword>
<evidence type="ECO:0000256" key="10">
    <source>
        <dbReference type="ARBA" id="ARBA00022860"/>
    </source>
</evidence>
<dbReference type="InterPro" id="IPR003644">
    <property type="entry name" value="Calx_beta"/>
</dbReference>
<dbReference type="GO" id="GO:0005516">
    <property type="term" value="F:calmodulin binding"/>
    <property type="evidence" value="ECO:0007669"/>
    <property type="project" value="UniProtKB-KW"/>
</dbReference>
<evidence type="ECO:0000256" key="7">
    <source>
        <dbReference type="ARBA" id="ARBA00022729"/>
    </source>
</evidence>
<keyword evidence="15" id="KW-0325">Glycoprotein</keyword>
<dbReference type="CDD" id="cd00821">
    <property type="entry name" value="PH"/>
    <property type="match status" value="1"/>
</dbReference>
<dbReference type="Gene3D" id="2.30.29.30">
    <property type="entry name" value="Pleckstrin-homology domain (PH domain)/Phosphotyrosine-binding domain (PTB)"/>
    <property type="match status" value="1"/>
</dbReference>
<evidence type="ECO:0000256" key="19">
    <source>
        <dbReference type="SAM" id="Phobius"/>
    </source>
</evidence>
<dbReference type="InterPro" id="IPR044880">
    <property type="entry name" value="NCX_ion-bd_dom_sf"/>
</dbReference>
<name>A0AB34IL98_PRYPA</name>
<evidence type="ECO:0000256" key="12">
    <source>
        <dbReference type="ARBA" id="ARBA00023053"/>
    </source>
</evidence>
<keyword evidence="8" id="KW-0677">Repeat</keyword>
<feature type="transmembrane region" description="Helical" evidence="19">
    <location>
        <begin position="1122"/>
        <end position="1142"/>
    </location>
</feature>
<dbReference type="Pfam" id="PF01699">
    <property type="entry name" value="Na_Ca_ex"/>
    <property type="match status" value="2"/>
</dbReference>
<evidence type="ECO:0000256" key="11">
    <source>
        <dbReference type="ARBA" id="ARBA00022989"/>
    </source>
</evidence>
<dbReference type="SUPFAM" id="SSF50729">
    <property type="entry name" value="PH domain-like"/>
    <property type="match status" value="1"/>
</dbReference>
<evidence type="ECO:0000256" key="14">
    <source>
        <dbReference type="ARBA" id="ARBA00023136"/>
    </source>
</evidence>
<evidence type="ECO:0000256" key="4">
    <source>
        <dbReference type="ARBA" id="ARBA00022475"/>
    </source>
</evidence>
<dbReference type="GO" id="GO:0098703">
    <property type="term" value="P:calcium ion import across plasma membrane"/>
    <property type="evidence" value="ECO:0007669"/>
    <property type="project" value="TreeGrafter"/>
</dbReference>
<feature type="transmembrane region" description="Helical" evidence="19">
    <location>
        <begin position="467"/>
        <end position="486"/>
    </location>
</feature>
<keyword evidence="22" id="KW-1185">Reference proteome</keyword>
<evidence type="ECO:0000256" key="3">
    <source>
        <dbReference type="ARBA" id="ARBA00022448"/>
    </source>
</evidence>
<keyword evidence="10" id="KW-0112">Calmodulin-binding</keyword>
<keyword evidence="9" id="KW-0106">Calcium</keyword>
<dbReference type="InterPro" id="IPR004837">
    <property type="entry name" value="NaCa_Exmemb"/>
</dbReference>
<feature type="transmembrane region" description="Helical" evidence="19">
    <location>
        <begin position="524"/>
        <end position="544"/>
    </location>
</feature>
<reference evidence="21 22" key="1">
    <citation type="journal article" date="2024" name="Science">
        <title>Giant polyketide synthase enzymes in the biosynthesis of giant marine polyether toxins.</title>
        <authorList>
            <person name="Fallon T.R."/>
            <person name="Shende V.V."/>
            <person name="Wierzbicki I.H."/>
            <person name="Pendleton A.L."/>
            <person name="Watervoot N.F."/>
            <person name="Auber R.P."/>
            <person name="Gonzalez D.J."/>
            <person name="Wisecaver J.H."/>
            <person name="Moore B.S."/>
        </authorList>
    </citation>
    <scope>NUCLEOTIDE SEQUENCE [LARGE SCALE GENOMIC DNA]</scope>
    <source>
        <strain evidence="21 22">12B1</strain>
    </source>
</reference>
<keyword evidence="5 19" id="KW-0812">Transmembrane</keyword>
<dbReference type="Proteomes" id="UP001515480">
    <property type="component" value="Unassembled WGS sequence"/>
</dbReference>
<feature type="region of interest" description="Disordered" evidence="18">
    <location>
        <begin position="191"/>
        <end position="216"/>
    </location>
</feature>
<dbReference type="InterPro" id="IPR001849">
    <property type="entry name" value="PH_domain"/>
</dbReference>
<dbReference type="Pfam" id="PF03160">
    <property type="entry name" value="Calx-beta"/>
    <property type="match status" value="1"/>
</dbReference>
<comment type="catalytic activity">
    <reaction evidence="17">
        <text>Ca(2+)(in) + 3 Na(+)(out) = Ca(2+)(out) + 3 Na(+)(in)</text>
        <dbReference type="Rhea" id="RHEA:69955"/>
        <dbReference type="ChEBI" id="CHEBI:29101"/>
        <dbReference type="ChEBI" id="CHEBI:29108"/>
    </reaction>
</comment>
<dbReference type="GO" id="GO:0046872">
    <property type="term" value="F:metal ion binding"/>
    <property type="evidence" value="ECO:0007669"/>
    <property type="project" value="UniProtKB-KW"/>
</dbReference>
<dbReference type="InterPro" id="IPR038081">
    <property type="entry name" value="CalX-like_sf"/>
</dbReference>
<dbReference type="Gene3D" id="1.20.1420.30">
    <property type="entry name" value="NCX, central ion-binding region"/>
    <property type="match status" value="2"/>
</dbReference>
<feature type="transmembrane region" description="Helical" evidence="19">
    <location>
        <begin position="933"/>
        <end position="952"/>
    </location>
</feature>
<dbReference type="SMART" id="SM00233">
    <property type="entry name" value="PH"/>
    <property type="match status" value="1"/>
</dbReference>
<dbReference type="SMART" id="SM00237">
    <property type="entry name" value="Calx_beta"/>
    <property type="match status" value="2"/>
</dbReference>
<feature type="transmembrane region" description="Helical" evidence="19">
    <location>
        <begin position="958"/>
        <end position="978"/>
    </location>
</feature>
<dbReference type="EMBL" id="JBGBPQ010000025">
    <property type="protein sequence ID" value="KAL1499708.1"/>
    <property type="molecule type" value="Genomic_DNA"/>
</dbReference>
<keyword evidence="4" id="KW-1003">Cell membrane</keyword>
<keyword evidence="14 19" id="KW-0472">Membrane</keyword>
<feature type="transmembrane region" description="Helical" evidence="19">
    <location>
        <begin position="985"/>
        <end position="1003"/>
    </location>
</feature>
<accession>A0AB34IL98</accession>
<comment type="similarity">
    <text evidence="2">Belongs to the Ca(2+):cation antiporter (CaCA) (TC 2.A.19) family. SLC8 subfamily.</text>
</comment>
<evidence type="ECO:0000256" key="17">
    <source>
        <dbReference type="ARBA" id="ARBA00033667"/>
    </source>
</evidence>
<keyword evidence="16" id="KW-0739">Sodium transport</keyword>
<dbReference type="PANTHER" id="PTHR11878">
    <property type="entry name" value="SODIUM/CALCIUM EXCHANGER"/>
    <property type="match status" value="1"/>
</dbReference>
<feature type="region of interest" description="Disordered" evidence="18">
    <location>
        <begin position="1"/>
        <end position="36"/>
    </location>
</feature>
<dbReference type="PROSITE" id="PS50003">
    <property type="entry name" value="PH_DOMAIN"/>
    <property type="match status" value="1"/>
</dbReference>
<evidence type="ECO:0000259" key="20">
    <source>
        <dbReference type="PROSITE" id="PS50003"/>
    </source>
</evidence>
<evidence type="ECO:0000313" key="22">
    <source>
        <dbReference type="Proteomes" id="UP001515480"/>
    </source>
</evidence>
<keyword evidence="11 19" id="KW-1133">Transmembrane helix</keyword>
<evidence type="ECO:0000256" key="18">
    <source>
        <dbReference type="SAM" id="MobiDB-lite"/>
    </source>
</evidence>
<dbReference type="GO" id="GO:0005886">
    <property type="term" value="C:plasma membrane"/>
    <property type="evidence" value="ECO:0007669"/>
    <property type="project" value="UniProtKB-SubCell"/>
</dbReference>